<dbReference type="PROSITE" id="PS51459">
    <property type="entry name" value="FIDO"/>
    <property type="match status" value="1"/>
</dbReference>
<evidence type="ECO:0000313" key="3">
    <source>
        <dbReference type="EMBL" id="CAG8533146.1"/>
    </source>
</evidence>
<keyword evidence="4" id="KW-1185">Reference proteome</keyword>
<dbReference type="InterPro" id="IPR003812">
    <property type="entry name" value="Fido"/>
</dbReference>
<name>A0A9N9ALZ1_9GLOM</name>
<feature type="domain" description="Fido" evidence="2">
    <location>
        <begin position="99"/>
        <end position="234"/>
    </location>
</feature>
<gene>
    <name evidence="3" type="ORF">DEBURN_LOCUS6240</name>
</gene>
<proteinExistence type="predicted"/>
<dbReference type="InterPro" id="IPR036597">
    <property type="entry name" value="Fido-like_dom_sf"/>
</dbReference>
<dbReference type="PANTHER" id="PTHR13504">
    <property type="entry name" value="FIDO DOMAIN-CONTAINING PROTEIN DDB_G0283145"/>
    <property type="match status" value="1"/>
</dbReference>
<evidence type="ECO:0000256" key="1">
    <source>
        <dbReference type="PIRSR" id="PIRSR640198-1"/>
    </source>
</evidence>
<sequence length="258" mass="30448">MTRYFGRDTLTFHYENYALECISSESDVNLSIDFVHKSLKKSWFHKIKMFLNWSCRKIFTKCFIPDRSLSLAKKVQNIHKVITNTFPPVFFPNLSIEYFTPSFAQQLHRQIGNGLINNAGQYRTRFVMTAQDNLMYLAPDLIENRMNELLRQCREKFERTECFLSYFLLIHPFINGNGKVARLLLNYLLIRFTVVPFSLYIGTKTRDVYLQCLREAQWYQDSFKPSVLASFILECIHMTSYNLCVVMDIEIQDSTIES</sequence>
<feature type="active site" evidence="1">
    <location>
        <position position="171"/>
    </location>
</feature>
<dbReference type="SUPFAM" id="SSF140931">
    <property type="entry name" value="Fic-like"/>
    <property type="match status" value="1"/>
</dbReference>
<dbReference type="PANTHER" id="PTHR13504:SF38">
    <property type="entry name" value="FIDO DOMAIN-CONTAINING PROTEIN"/>
    <property type="match status" value="1"/>
</dbReference>
<dbReference type="OrthoDB" id="439046at2759"/>
<dbReference type="EMBL" id="CAJVPK010000624">
    <property type="protein sequence ID" value="CAG8533146.1"/>
    <property type="molecule type" value="Genomic_DNA"/>
</dbReference>
<accession>A0A9N9ALZ1</accession>
<dbReference type="InterPro" id="IPR040198">
    <property type="entry name" value="Fido_containing"/>
</dbReference>
<comment type="caution">
    <text evidence="3">The sequence shown here is derived from an EMBL/GenBank/DDBJ whole genome shotgun (WGS) entry which is preliminary data.</text>
</comment>
<dbReference type="AlphaFoldDB" id="A0A9N9ALZ1"/>
<dbReference type="Gene3D" id="1.10.3290.10">
    <property type="entry name" value="Fido-like domain"/>
    <property type="match status" value="1"/>
</dbReference>
<dbReference type="Proteomes" id="UP000789706">
    <property type="component" value="Unassembled WGS sequence"/>
</dbReference>
<evidence type="ECO:0000259" key="2">
    <source>
        <dbReference type="PROSITE" id="PS51459"/>
    </source>
</evidence>
<protein>
    <submittedName>
        <fullName evidence="3">158_t:CDS:1</fullName>
    </submittedName>
</protein>
<reference evidence="3" key="1">
    <citation type="submission" date="2021-06" db="EMBL/GenBank/DDBJ databases">
        <authorList>
            <person name="Kallberg Y."/>
            <person name="Tangrot J."/>
            <person name="Rosling A."/>
        </authorList>
    </citation>
    <scope>NUCLEOTIDE SEQUENCE</scope>
    <source>
        <strain evidence="3">AZ414A</strain>
    </source>
</reference>
<dbReference type="Pfam" id="PF02661">
    <property type="entry name" value="Fic"/>
    <property type="match status" value="1"/>
</dbReference>
<organism evidence="3 4">
    <name type="scientific">Diversispora eburnea</name>
    <dbReference type="NCBI Taxonomy" id="1213867"/>
    <lineage>
        <taxon>Eukaryota</taxon>
        <taxon>Fungi</taxon>
        <taxon>Fungi incertae sedis</taxon>
        <taxon>Mucoromycota</taxon>
        <taxon>Glomeromycotina</taxon>
        <taxon>Glomeromycetes</taxon>
        <taxon>Diversisporales</taxon>
        <taxon>Diversisporaceae</taxon>
        <taxon>Diversispora</taxon>
    </lineage>
</organism>
<evidence type="ECO:0000313" key="4">
    <source>
        <dbReference type="Proteomes" id="UP000789706"/>
    </source>
</evidence>